<name>A0A4S2KXY5_OPIFE</name>
<evidence type="ECO:0000313" key="3">
    <source>
        <dbReference type="Proteomes" id="UP000308267"/>
    </source>
</evidence>
<dbReference type="EMBL" id="SJOL01009893">
    <property type="protein sequence ID" value="TGZ54901.1"/>
    <property type="molecule type" value="Genomic_DNA"/>
</dbReference>
<sequence>MSIFSGSLIYLLRSSSLEGWMNEGSVIHSRDLLNRTLLLAWFNNFLPQWLTCAEIATFYFVLICIVPAFCFFQSCKTWCTSPTRRFGTSHILLPPVNPILIILYA</sequence>
<comment type="caution">
    <text evidence="2">The sequence shown here is derived from an EMBL/GenBank/DDBJ whole genome shotgun (WGS) entry which is preliminary data.</text>
</comment>
<dbReference type="AlphaFoldDB" id="A0A4S2KXY5"/>
<keyword evidence="1" id="KW-0812">Transmembrane</keyword>
<evidence type="ECO:0000313" key="2">
    <source>
        <dbReference type="EMBL" id="TGZ54901.1"/>
    </source>
</evidence>
<evidence type="ECO:0000256" key="1">
    <source>
        <dbReference type="SAM" id="Phobius"/>
    </source>
</evidence>
<proteinExistence type="predicted"/>
<organism evidence="2 3">
    <name type="scientific">Opisthorchis felineus</name>
    <dbReference type="NCBI Taxonomy" id="147828"/>
    <lineage>
        <taxon>Eukaryota</taxon>
        <taxon>Metazoa</taxon>
        <taxon>Spiralia</taxon>
        <taxon>Lophotrochozoa</taxon>
        <taxon>Platyhelminthes</taxon>
        <taxon>Trematoda</taxon>
        <taxon>Digenea</taxon>
        <taxon>Opisthorchiida</taxon>
        <taxon>Opisthorchiata</taxon>
        <taxon>Opisthorchiidae</taxon>
        <taxon>Opisthorchis</taxon>
    </lineage>
</organism>
<protein>
    <submittedName>
        <fullName evidence="2">Uncharacterized protein</fullName>
    </submittedName>
</protein>
<reference evidence="2 3" key="1">
    <citation type="journal article" date="2019" name="BMC Genomics">
        <title>New insights from Opisthorchis felineus genome: update on genomics of the epidemiologically important liver flukes.</title>
        <authorList>
            <person name="Ershov N.I."/>
            <person name="Mordvinov V.A."/>
            <person name="Prokhortchouk E.B."/>
            <person name="Pakharukova M.Y."/>
            <person name="Gunbin K.V."/>
            <person name="Ustyantsev K."/>
            <person name="Genaev M.A."/>
            <person name="Blinov A.G."/>
            <person name="Mazur A."/>
            <person name="Boulygina E."/>
            <person name="Tsygankova S."/>
            <person name="Khrameeva E."/>
            <person name="Chekanov N."/>
            <person name="Fan G."/>
            <person name="Xiao A."/>
            <person name="Zhang H."/>
            <person name="Xu X."/>
            <person name="Yang H."/>
            <person name="Solovyev V."/>
            <person name="Lee S.M."/>
            <person name="Liu X."/>
            <person name="Afonnikov D.A."/>
            <person name="Skryabin K.G."/>
        </authorList>
    </citation>
    <scope>NUCLEOTIDE SEQUENCE [LARGE SCALE GENOMIC DNA]</scope>
    <source>
        <strain evidence="2">AK-0245</strain>
        <tissue evidence="2">Whole organism</tissue>
    </source>
</reference>
<feature type="transmembrane region" description="Helical" evidence="1">
    <location>
        <begin position="48"/>
        <end position="72"/>
    </location>
</feature>
<keyword evidence="3" id="KW-1185">Reference proteome</keyword>
<dbReference type="Proteomes" id="UP000308267">
    <property type="component" value="Unassembled WGS sequence"/>
</dbReference>
<keyword evidence="1" id="KW-0472">Membrane</keyword>
<accession>A0A4S2KXY5</accession>
<keyword evidence="1" id="KW-1133">Transmembrane helix</keyword>
<gene>
    <name evidence="2" type="ORF">CRM22_010532</name>
</gene>